<dbReference type="InterPro" id="IPR011009">
    <property type="entry name" value="Kinase-like_dom_sf"/>
</dbReference>
<gene>
    <name evidence="2" type="ORF">HYN46_10805</name>
</gene>
<feature type="domain" description="Aminoglycoside phosphotransferase" evidence="1">
    <location>
        <begin position="38"/>
        <end position="263"/>
    </location>
</feature>
<name>A0A345P7M6_9GAMM</name>
<dbReference type="InterPro" id="IPR002575">
    <property type="entry name" value="Aminoglycoside_PTrfase"/>
</dbReference>
<dbReference type="Proteomes" id="UP000253940">
    <property type="component" value="Chromosome"/>
</dbReference>
<sequence length="355" mass="40996">MALIDQGGSIRHGEELDIQKVDRWLRQHLPDLAQELPEVTQYSGGASNWTYHLKYANHDLILRRPPAGTKAKGAHDMVREYNIQKQLKDAYPAVPEMIALCQDDAIIGCEFYIMRRIEGIIPRANLPKELTMTKDEVHTLCTNTLDQLIALHQVDYRAAGLESIGKGSGYCKRQVDGWSGRYEKVKTWNVPSYKGIRQWLADHTPEDSATCVIHNDWRFDNVVLDPTQPTQVIGVLDWEMATLGDPLMELGNVLAYWIQSNDDIILRKMRRQPTHLPGMLTRSEVVDYYQQKTGVEIKNWAFYEVAGLFRVAVIAQQIYYRYHHKQTDNPAFKNFWLINWAIWRRCRQTIAASRG</sequence>
<accession>A0A345P7M6</accession>
<dbReference type="PANTHER" id="PTHR47829">
    <property type="entry name" value="HYDROLASE, PUTATIVE (AFU_ORTHOLOGUE AFUA_1G12880)-RELATED"/>
    <property type="match status" value="1"/>
</dbReference>
<evidence type="ECO:0000313" key="3">
    <source>
        <dbReference type="Proteomes" id="UP000253940"/>
    </source>
</evidence>
<evidence type="ECO:0000259" key="1">
    <source>
        <dbReference type="Pfam" id="PF01636"/>
    </source>
</evidence>
<dbReference type="RefSeq" id="WP_114899394.1">
    <property type="nucleotide sequence ID" value="NZ_CP031222.1"/>
</dbReference>
<dbReference type="PANTHER" id="PTHR47829:SF1">
    <property type="entry name" value="HAD FAMILY PHOSPHATASE"/>
    <property type="match status" value="1"/>
</dbReference>
<dbReference type="GO" id="GO:0016740">
    <property type="term" value="F:transferase activity"/>
    <property type="evidence" value="ECO:0007669"/>
    <property type="project" value="UniProtKB-KW"/>
</dbReference>
<dbReference type="OrthoDB" id="3806873at2"/>
<proteinExistence type="predicted"/>
<reference evidence="2 3" key="1">
    <citation type="submission" date="2018-07" db="EMBL/GenBank/DDBJ databases">
        <title>Genome sequencing of Moraxellaceae gen. HYN0046.</title>
        <authorList>
            <person name="Kim M."/>
            <person name="Yi H."/>
        </authorList>
    </citation>
    <scope>NUCLEOTIDE SEQUENCE [LARGE SCALE GENOMIC DNA]</scope>
    <source>
        <strain evidence="2 3">HYN0046</strain>
    </source>
</reference>
<dbReference type="AlphaFoldDB" id="A0A345P7M6"/>
<dbReference type="KEGG" id="mbah:HYN46_10805"/>
<dbReference type="Gene3D" id="3.30.200.20">
    <property type="entry name" value="Phosphorylase Kinase, domain 1"/>
    <property type="match status" value="1"/>
</dbReference>
<protein>
    <submittedName>
        <fullName evidence="2">Phosphotransferase family protein</fullName>
    </submittedName>
</protein>
<dbReference type="SUPFAM" id="SSF56112">
    <property type="entry name" value="Protein kinase-like (PK-like)"/>
    <property type="match status" value="1"/>
</dbReference>
<dbReference type="CDD" id="cd05154">
    <property type="entry name" value="ACAD10_11_N-like"/>
    <property type="match status" value="1"/>
</dbReference>
<dbReference type="InterPro" id="IPR052898">
    <property type="entry name" value="ACAD10-like"/>
</dbReference>
<evidence type="ECO:0000313" key="2">
    <source>
        <dbReference type="EMBL" id="AXI03285.1"/>
    </source>
</evidence>
<dbReference type="Pfam" id="PF01636">
    <property type="entry name" value="APH"/>
    <property type="match status" value="1"/>
</dbReference>
<dbReference type="Gene3D" id="3.90.1200.10">
    <property type="match status" value="1"/>
</dbReference>
<keyword evidence="3" id="KW-1185">Reference proteome</keyword>
<dbReference type="EMBL" id="CP031222">
    <property type="protein sequence ID" value="AXI03285.1"/>
    <property type="molecule type" value="Genomic_DNA"/>
</dbReference>
<dbReference type="InterPro" id="IPR041726">
    <property type="entry name" value="ACAD10_11_N"/>
</dbReference>
<keyword evidence="2" id="KW-0808">Transferase</keyword>
<organism evidence="2 3">
    <name type="scientific">Aquirhabdus parva</name>
    <dbReference type="NCBI Taxonomy" id="2283318"/>
    <lineage>
        <taxon>Bacteria</taxon>
        <taxon>Pseudomonadati</taxon>
        <taxon>Pseudomonadota</taxon>
        <taxon>Gammaproteobacteria</taxon>
        <taxon>Moraxellales</taxon>
        <taxon>Moraxellaceae</taxon>
        <taxon>Aquirhabdus</taxon>
    </lineage>
</organism>